<sequence>MELNKAVVETLLRFNLQSCNLAKPFTEKVVGFYVHTDMDFVVTERSSGDQSALVRLEGDQVDAGALAGAYEE</sequence>
<reference evidence="1" key="1">
    <citation type="submission" date="2023-06" db="EMBL/GenBank/DDBJ databases">
        <title>Black Yeasts Isolated from many extreme environments.</title>
        <authorList>
            <person name="Coleine C."/>
            <person name="Stajich J.E."/>
            <person name="Selbmann L."/>
        </authorList>
    </citation>
    <scope>NUCLEOTIDE SEQUENCE</scope>
    <source>
        <strain evidence="1">CCFEE 5200</strain>
    </source>
</reference>
<comment type="caution">
    <text evidence="1">The sequence shown here is derived from an EMBL/GenBank/DDBJ whole genome shotgun (WGS) entry which is preliminary data.</text>
</comment>
<protein>
    <submittedName>
        <fullName evidence="1">Uncharacterized protein</fullName>
    </submittedName>
</protein>
<accession>A0AAN6HBX5</accession>
<dbReference type="Proteomes" id="UP001175353">
    <property type="component" value="Unassembled WGS sequence"/>
</dbReference>
<organism evidence="1 2">
    <name type="scientific">Friedmanniomyces endolithicus</name>
    <dbReference type="NCBI Taxonomy" id="329885"/>
    <lineage>
        <taxon>Eukaryota</taxon>
        <taxon>Fungi</taxon>
        <taxon>Dikarya</taxon>
        <taxon>Ascomycota</taxon>
        <taxon>Pezizomycotina</taxon>
        <taxon>Dothideomycetes</taxon>
        <taxon>Dothideomycetidae</taxon>
        <taxon>Mycosphaerellales</taxon>
        <taxon>Teratosphaeriaceae</taxon>
        <taxon>Friedmanniomyces</taxon>
    </lineage>
</organism>
<proteinExistence type="predicted"/>
<keyword evidence="2" id="KW-1185">Reference proteome</keyword>
<evidence type="ECO:0000313" key="2">
    <source>
        <dbReference type="Proteomes" id="UP001175353"/>
    </source>
</evidence>
<dbReference type="EMBL" id="JAUJLE010000269">
    <property type="protein sequence ID" value="KAK0963859.1"/>
    <property type="molecule type" value="Genomic_DNA"/>
</dbReference>
<evidence type="ECO:0000313" key="1">
    <source>
        <dbReference type="EMBL" id="KAK0963859.1"/>
    </source>
</evidence>
<gene>
    <name evidence="1" type="ORF">LTR91_018759</name>
</gene>
<dbReference type="AlphaFoldDB" id="A0AAN6HBX5"/>
<name>A0AAN6HBX5_9PEZI</name>